<dbReference type="AlphaFoldDB" id="A0A5D3KI07"/>
<evidence type="ECO:0000256" key="1">
    <source>
        <dbReference type="SAM" id="MobiDB-lite"/>
    </source>
</evidence>
<protein>
    <submittedName>
        <fullName evidence="2">Uncharacterized protein</fullName>
    </submittedName>
</protein>
<accession>A0A5D3KI07</accession>
<name>A0A5D3KI07_9BRAD</name>
<organism evidence="2 3">
    <name type="scientific">Bradyrhizobium rifense</name>
    <dbReference type="NCBI Taxonomy" id="515499"/>
    <lineage>
        <taxon>Bacteria</taxon>
        <taxon>Pseudomonadati</taxon>
        <taxon>Pseudomonadota</taxon>
        <taxon>Alphaproteobacteria</taxon>
        <taxon>Hyphomicrobiales</taxon>
        <taxon>Nitrobacteraceae</taxon>
        <taxon>Bradyrhizobium</taxon>
    </lineage>
</organism>
<feature type="region of interest" description="Disordered" evidence="1">
    <location>
        <begin position="79"/>
        <end position="105"/>
    </location>
</feature>
<dbReference type="Proteomes" id="UP000324758">
    <property type="component" value="Unassembled WGS sequence"/>
</dbReference>
<proteinExistence type="predicted"/>
<evidence type="ECO:0000313" key="3">
    <source>
        <dbReference type="Proteomes" id="UP000324758"/>
    </source>
</evidence>
<gene>
    <name evidence="2" type="ORF">FXB40_11185</name>
</gene>
<feature type="compositionally biased region" description="Basic residues" evidence="1">
    <location>
        <begin position="95"/>
        <end position="105"/>
    </location>
</feature>
<sequence length="105" mass="12276">MARRDLGTLFSAARFLSSSEARHCAVLFHGYHYTGDSRNFFKQDGSKHLAEAERRFKKATGQGFTAAYSHRYRHAKYRPSRCPRRALPSRPPGRALRRYRQRFGR</sequence>
<dbReference type="EMBL" id="VSSS01000018">
    <property type="protein sequence ID" value="TYL96605.1"/>
    <property type="molecule type" value="Genomic_DNA"/>
</dbReference>
<evidence type="ECO:0000313" key="2">
    <source>
        <dbReference type="EMBL" id="TYL96605.1"/>
    </source>
</evidence>
<comment type="caution">
    <text evidence="2">The sequence shown here is derived from an EMBL/GenBank/DDBJ whole genome shotgun (WGS) entry which is preliminary data.</text>
</comment>
<keyword evidence="3" id="KW-1185">Reference proteome</keyword>
<reference evidence="2 3" key="1">
    <citation type="submission" date="2019-08" db="EMBL/GenBank/DDBJ databases">
        <title>Bradyrhizobium hipponensis sp. nov., a rhizobium isolated from a Lupinus angustifolius root nodule in Tunisia.</title>
        <authorList>
            <person name="Off K."/>
            <person name="Rejili M."/>
            <person name="Mars M."/>
            <person name="Brachmann A."/>
            <person name="Marin M."/>
        </authorList>
    </citation>
    <scope>NUCLEOTIDE SEQUENCE [LARGE SCALE GENOMIC DNA]</scope>
    <source>
        <strain evidence="2 3">CTAW71</strain>
    </source>
</reference>